<dbReference type="PANTHER" id="PTHR13555">
    <property type="entry name" value="C2H2 ZINC FINGER CGI-62-RELATED"/>
    <property type="match status" value="1"/>
</dbReference>
<feature type="domain" description="C2HC/C3H-type" evidence="6">
    <location>
        <begin position="127"/>
        <end position="156"/>
    </location>
</feature>
<dbReference type="AlphaFoldDB" id="A0A5E4NLL7"/>
<dbReference type="InterPro" id="IPR049899">
    <property type="entry name" value="Znf_C2HC_C3H"/>
</dbReference>
<dbReference type="PROSITE" id="PS52027">
    <property type="entry name" value="ZF_C2HC_C3H"/>
    <property type="match status" value="1"/>
</dbReference>
<evidence type="ECO:0000313" key="8">
    <source>
        <dbReference type="Proteomes" id="UP000325440"/>
    </source>
</evidence>
<dbReference type="EMBL" id="CABPRJ010002385">
    <property type="protein sequence ID" value="VVC44677.1"/>
    <property type="molecule type" value="Genomic_DNA"/>
</dbReference>
<dbReference type="Proteomes" id="UP000325440">
    <property type="component" value="Unassembled WGS sequence"/>
</dbReference>
<evidence type="ECO:0000256" key="1">
    <source>
        <dbReference type="ARBA" id="ARBA00022723"/>
    </source>
</evidence>
<dbReference type="GO" id="GO:0008270">
    <property type="term" value="F:zinc ion binding"/>
    <property type="evidence" value="ECO:0007669"/>
    <property type="project" value="UniProtKB-KW"/>
</dbReference>
<dbReference type="PANTHER" id="PTHR13555:SF5">
    <property type="entry name" value="ZINC-FINGER OF A C2HC-TYPE"/>
    <property type="match status" value="1"/>
</dbReference>
<accession>A0A5E4NLL7</accession>
<keyword evidence="1" id="KW-0479">Metal-binding</keyword>
<evidence type="ECO:0000256" key="5">
    <source>
        <dbReference type="PROSITE-ProRule" id="PRU01371"/>
    </source>
</evidence>
<evidence type="ECO:0000256" key="3">
    <source>
        <dbReference type="ARBA" id="ARBA00022771"/>
    </source>
</evidence>
<keyword evidence="4" id="KW-0862">Zinc</keyword>
<evidence type="ECO:0000256" key="2">
    <source>
        <dbReference type="ARBA" id="ARBA00022737"/>
    </source>
</evidence>
<evidence type="ECO:0000313" key="7">
    <source>
        <dbReference type="EMBL" id="VVC44677.1"/>
    </source>
</evidence>
<keyword evidence="2" id="KW-0677">Repeat</keyword>
<dbReference type="Gene3D" id="3.30.160.60">
    <property type="entry name" value="Classic Zinc Finger"/>
    <property type="match status" value="1"/>
</dbReference>
<sequence>MPSAEIPFEMMDHKTIDEEYPNETDVIELLPCSICNRSFRSTLLPRHSVICEKNAKTRKVKFDSSKQRIQGTEMAAFLPKMKMKQDKFVVAQPKTNWRANHDELIRTLKSARGEKVDNTCIITKPLDSEQCPYCKRNFGPKSYDRHVEFCKEKTQRRPSGPVINLVAKERLEARTKYRVSPINSQLTFIIKDKCLPKTKTPQIVPSDPSKVIKPLQNVKKPISSANGNLSNFSRLSSTVSKNKDQISKSFSVNKNAVNLPQKPVVEKKETVVKKSGYLYLRNSRNQVKPETIQAVNMHDKKNISKS</sequence>
<dbReference type="OrthoDB" id="10066537at2759"/>
<gene>
    <name evidence="7" type="ORF">CINCED_3A014506</name>
</gene>
<proteinExistence type="predicted"/>
<dbReference type="Pfam" id="PF13913">
    <property type="entry name" value="zf-C2HC_2"/>
    <property type="match status" value="2"/>
</dbReference>
<keyword evidence="8" id="KW-1185">Reference proteome</keyword>
<protein>
    <recommendedName>
        <fullName evidence="6">C2HC/C3H-type domain-containing protein</fullName>
    </recommendedName>
</protein>
<reference evidence="7 8" key="1">
    <citation type="submission" date="2019-08" db="EMBL/GenBank/DDBJ databases">
        <authorList>
            <person name="Alioto T."/>
            <person name="Alioto T."/>
            <person name="Gomez Garrido J."/>
        </authorList>
    </citation>
    <scope>NUCLEOTIDE SEQUENCE [LARGE SCALE GENOMIC DNA]</scope>
</reference>
<keyword evidence="3 5" id="KW-0863">Zinc-finger</keyword>
<evidence type="ECO:0000256" key="4">
    <source>
        <dbReference type="ARBA" id="ARBA00022833"/>
    </source>
</evidence>
<name>A0A5E4NLL7_9HEMI</name>
<evidence type="ECO:0000259" key="6">
    <source>
        <dbReference type="PROSITE" id="PS52027"/>
    </source>
</evidence>
<dbReference type="InterPro" id="IPR026319">
    <property type="entry name" value="ZC2HC1A/B-like"/>
</dbReference>
<organism evidence="7 8">
    <name type="scientific">Cinara cedri</name>
    <dbReference type="NCBI Taxonomy" id="506608"/>
    <lineage>
        <taxon>Eukaryota</taxon>
        <taxon>Metazoa</taxon>
        <taxon>Ecdysozoa</taxon>
        <taxon>Arthropoda</taxon>
        <taxon>Hexapoda</taxon>
        <taxon>Insecta</taxon>
        <taxon>Pterygota</taxon>
        <taxon>Neoptera</taxon>
        <taxon>Paraneoptera</taxon>
        <taxon>Hemiptera</taxon>
        <taxon>Sternorrhyncha</taxon>
        <taxon>Aphidomorpha</taxon>
        <taxon>Aphidoidea</taxon>
        <taxon>Aphididae</taxon>
        <taxon>Lachninae</taxon>
        <taxon>Cinara</taxon>
    </lineage>
</organism>